<evidence type="ECO:0000313" key="2">
    <source>
        <dbReference type="Proteomes" id="UP000037175"/>
    </source>
</evidence>
<dbReference type="AlphaFoldDB" id="A0A0L6W4K8"/>
<evidence type="ECO:0000313" key="1">
    <source>
        <dbReference type="EMBL" id="KNZ70507.1"/>
    </source>
</evidence>
<protein>
    <submittedName>
        <fullName evidence="1">Uncharacterized protein</fullName>
    </submittedName>
</protein>
<accession>A0A0L6W4K8</accession>
<sequence>MDQNPKRPDLKLLKSSALEILHDQIMNRLDTPEKAGIKSLLAKNNRLLKKVFYNYMSEHKTGNVKDIMVALDNLLDIHARECYTIGYLDGIGHKRSEIKLKT</sequence>
<dbReference type="Proteomes" id="UP000037175">
    <property type="component" value="Unassembled WGS sequence"/>
</dbReference>
<comment type="caution">
    <text evidence="1">The sequence shown here is derived from an EMBL/GenBank/DDBJ whole genome shotgun (WGS) entry which is preliminary data.</text>
</comment>
<reference evidence="2" key="1">
    <citation type="submission" date="2015-07" db="EMBL/GenBank/DDBJ databases">
        <title>Complete Genome of Thermincola ferriacetica strain Z-0001T.</title>
        <authorList>
            <person name="Lusk B."/>
            <person name="Badalamenti J.P."/>
            <person name="Parameswaran P."/>
            <person name="Bond D.R."/>
            <person name="Torres C.I."/>
        </authorList>
    </citation>
    <scope>NUCLEOTIDE SEQUENCE [LARGE SCALE GENOMIC DNA]</scope>
    <source>
        <strain evidence="2">Z-0001</strain>
    </source>
</reference>
<name>A0A0L6W4K8_9FIRM</name>
<dbReference type="RefSeq" id="WP_013121041.1">
    <property type="nucleotide sequence ID" value="NZ_LGTE01000003.1"/>
</dbReference>
<dbReference type="EMBL" id="LGTE01000003">
    <property type="protein sequence ID" value="KNZ70507.1"/>
    <property type="molecule type" value="Genomic_DNA"/>
</dbReference>
<gene>
    <name evidence="1" type="ORF">Tfer_0689</name>
</gene>
<organism evidence="1 2">
    <name type="scientific">Thermincola ferriacetica</name>
    <dbReference type="NCBI Taxonomy" id="281456"/>
    <lineage>
        <taxon>Bacteria</taxon>
        <taxon>Bacillati</taxon>
        <taxon>Bacillota</taxon>
        <taxon>Clostridia</taxon>
        <taxon>Eubacteriales</taxon>
        <taxon>Thermincolaceae</taxon>
        <taxon>Thermincola</taxon>
    </lineage>
</organism>
<keyword evidence="2" id="KW-1185">Reference proteome</keyword>
<proteinExistence type="predicted"/>